<dbReference type="InterPro" id="IPR043734">
    <property type="entry name" value="DUF5678"/>
</dbReference>
<gene>
    <name evidence="2" type="ORF">A3J54_01475</name>
</gene>
<dbReference type="STRING" id="1802117.A3J54_01475"/>
<dbReference type="Proteomes" id="UP000176576">
    <property type="component" value="Unassembled WGS sequence"/>
</dbReference>
<name>A0A1G2GAP4_9BACT</name>
<evidence type="ECO:0000313" key="3">
    <source>
        <dbReference type="Proteomes" id="UP000176576"/>
    </source>
</evidence>
<evidence type="ECO:0000259" key="1">
    <source>
        <dbReference type="Pfam" id="PF18929"/>
    </source>
</evidence>
<feature type="domain" description="DUF5678" evidence="1">
    <location>
        <begin position="10"/>
        <end position="56"/>
    </location>
</feature>
<proteinExistence type="predicted"/>
<dbReference type="AlphaFoldDB" id="A0A1G2GAP4"/>
<dbReference type="Pfam" id="PF18929">
    <property type="entry name" value="DUF5678"/>
    <property type="match status" value="1"/>
</dbReference>
<comment type="caution">
    <text evidence="2">The sequence shown here is derived from an EMBL/GenBank/DDBJ whole genome shotgun (WGS) entry which is preliminary data.</text>
</comment>
<evidence type="ECO:0000313" key="2">
    <source>
        <dbReference type="EMBL" id="OGZ47256.1"/>
    </source>
</evidence>
<protein>
    <recommendedName>
        <fullName evidence="1">DUF5678 domain-containing protein</fullName>
    </recommendedName>
</protein>
<dbReference type="EMBL" id="MHNN01000003">
    <property type="protein sequence ID" value="OGZ47256.1"/>
    <property type="molecule type" value="Genomic_DNA"/>
</dbReference>
<organism evidence="2 3">
    <name type="scientific">Candidatus Ryanbacteria bacterium RIFCSPHIGHO2_02_FULL_45_13b</name>
    <dbReference type="NCBI Taxonomy" id="1802117"/>
    <lineage>
        <taxon>Bacteria</taxon>
        <taxon>Candidatus Ryaniibacteriota</taxon>
    </lineage>
</organism>
<reference evidence="2 3" key="1">
    <citation type="journal article" date="2016" name="Nat. Commun.">
        <title>Thousands of microbial genomes shed light on interconnected biogeochemical processes in an aquifer system.</title>
        <authorList>
            <person name="Anantharaman K."/>
            <person name="Brown C.T."/>
            <person name="Hug L.A."/>
            <person name="Sharon I."/>
            <person name="Castelle C.J."/>
            <person name="Probst A.J."/>
            <person name="Thomas B.C."/>
            <person name="Singh A."/>
            <person name="Wilkins M.J."/>
            <person name="Karaoz U."/>
            <person name="Brodie E.L."/>
            <person name="Williams K.H."/>
            <person name="Hubbard S.S."/>
            <person name="Banfield J.F."/>
        </authorList>
    </citation>
    <scope>NUCLEOTIDE SEQUENCE [LARGE SCALE GENOMIC DNA]</scope>
</reference>
<accession>A0A1G2GAP4</accession>
<sequence>MTINWTTIHKKYRGNWVALREDEKTVVGSGKTLKAAVEQAKKKGYEHPIVTRLPKEMTAYVGYEISL</sequence>